<keyword evidence="1" id="KW-0812">Transmembrane</keyword>
<name>A0ABV8RFI7_9SPHN</name>
<dbReference type="EMBL" id="JBHSDH010000013">
    <property type="protein sequence ID" value="MFC4291999.1"/>
    <property type="molecule type" value="Genomic_DNA"/>
</dbReference>
<organism evidence="2 3">
    <name type="scientific">Sphingorhabdus arenilitoris</name>
    <dbReference type="NCBI Taxonomy" id="1490041"/>
    <lineage>
        <taxon>Bacteria</taxon>
        <taxon>Pseudomonadati</taxon>
        <taxon>Pseudomonadota</taxon>
        <taxon>Alphaproteobacteria</taxon>
        <taxon>Sphingomonadales</taxon>
        <taxon>Sphingomonadaceae</taxon>
        <taxon>Sphingorhabdus</taxon>
    </lineage>
</organism>
<gene>
    <name evidence="2" type="ORF">ACFOWX_06175</name>
</gene>
<feature type="transmembrane region" description="Helical" evidence="1">
    <location>
        <begin position="39"/>
        <end position="56"/>
    </location>
</feature>
<sequence>MQLFAQLRQQTFPATLFILLDELCCDDYIGRTKTMMTRTFLFLLAIMSGLTTAQAAERVRPVQSALGSGAVAAEVLVDALTEEKHKAASVALHLPQSRISDHDQHTAKLNAAAVPASPTVYIGDRNRQ</sequence>
<protein>
    <submittedName>
        <fullName evidence="2">Uncharacterized protein</fullName>
    </submittedName>
</protein>
<keyword evidence="1" id="KW-1133">Transmembrane helix</keyword>
<reference evidence="3" key="1">
    <citation type="journal article" date="2019" name="Int. J. Syst. Evol. Microbiol.">
        <title>The Global Catalogue of Microorganisms (GCM) 10K type strain sequencing project: providing services to taxonomists for standard genome sequencing and annotation.</title>
        <authorList>
            <consortium name="The Broad Institute Genomics Platform"/>
            <consortium name="The Broad Institute Genome Sequencing Center for Infectious Disease"/>
            <person name="Wu L."/>
            <person name="Ma J."/>
        </authorList>
    </citation>
    <scope>NUCLEOTIDE SEQUENCE [LARGE SCALE GENOMIC DNA]</scope>
    <source>
        <strain evidence="3">CECT 8531</strain>
    </source>
</reference>
<evidence type="ECO:0000313" key="3">
    <source>
        <dbReference type="Proteomes" id="UP001595887"/>
    </source>
</evidence>
<dbReference type="Proteomes" id="UP001595887">
    <property type="component" value="Unassembled WGS sequence"/>
</dbReference>
<comment type="caution">
    <text evidence="2">The sequence shown here is derived from an EMBL/GenBank/DDBJ whole genome shotgun (WGS) entry which is preliminary data.</text>
</comment>
<keyword evidence="3" id="KW-1185">Reference proteome</keyword>
<accession>A0ABV8RFI7</accession>
<keyword evidence="1" id="KW-0472">Membrane</keyword>
<evidence type="ECO:0000313" key="2">
    <source>
        <dbReference type="EMBL" id="MFC4291999.1"/>
    </source>
</evidence>
<proteinExistence type="predicted"/>
<evidence type="ECO:0000256" key="1">
    <source>
        <dbReference type="SAM" id="Phobius"/>
    </source>
</evidence>